<keyword evidence="5" id="KW-1185">Reference proteome</keyword>
<dbReference type="CDD" id="cd18879">
    <property type="entry name" value="NUDIX_Hydrolase"/>
    <property type="match status" value="1"/>
</dbReference>
<evidence type="ECO:0000313" key="4">
    <source>
        <dbReference type="EMBL" id="MFC5893666.1"/>
    </source>
</evidence>
<dbReference type="SUPFAM" id="SSF55811">
    <property type="entry name" value="Nudix"/>
    <property type="match status" value="1"/>
</dbReference>
<protein>
    <submittedName>
        <fullName evidence="4">NUDIX domain-containing protein</fullName>
    </submittedName>
</protein>
<proteinExistence type="predicted"/>
<evidence type="ECO:0000256" key="2">
    <source>
        <dbReference type="ARBA" id="ARBA00022801"/>
    </source>
</evidence>
<dbReference type="PANTHER" id="PTHR43046:SF16">
    <property type="entry name" value="ADP-RIBOSE PYROPHOSPHATASE YJHB-RELATED"/>
    <property type="match status" value="1"/>
</dbReference>
<gene>
    <name evidence="4" type="ORF">ACFP3M_12635</name>
</gene>
<dbReference type="InterPro" id="IPR000086">
    <property type="entry name" value="NUDIX_hydrolase_dom"/>
</dbReference>
<dbReference type="InterPro" id="IPR015797">
    <property type="entry name" value="NUDIX_hydrolase-like_dom_sf"/>
</dbReference>
<dbReference type="RefSeq" id="WP_345091131.1">
    <property type="nucleotide sequence ID" value="NZ_BAAAWG010000019.1"/>
</dbReference>
<dbReference type="PROSITE" id="PS51462">
    <property type="entry name" value="NUDIX"/>
    <property type="match status" value="1"/>
</dbReference>
<reference evidence="5" key="1">
    <citation type="journal article" date="2019" name="Int. J. Syst. Evol. Microbiol.">
        <title>The Global Catalogue of Microorganisms (GCM) 10K type strain sequencing project: providing services to taxonomists for standard genome sequencing and annotation.</title>
        <authorList>
            <consortium name="The Broad Institute Genomics Platform"/>
            <consortium name="The Broad Institute Genome Sequencing Center for Infectious Disease"/>
            <person name="Wu L."/>
            <person name="Ma J."/>
        </authorList>
    </citation>
    <scope>NUCLEOTIDE SEQUENCE [LARGE SCALE GENOMIC DNA]</scope>
    <source>
        <strain evidence="5">CGMCC 1.15809</strain>
    </source>
</reference>
<dbReference type="EMBL" id="JBHSPW010000005">
    <property type="protein sequence ID" value="MFC5893666.1"/>
    <property type="molecule type" value="Genomic_DNA"/>
</dbReference>
<comment type="cofactor">
    <cofactor evidence="1">
        <name>Mg(2+)</name>
        <dbReference type="ChEBI" id="CHEBI:18420"/>
    </cofactor>
</comment>
<feature type="domain" description="Nudix hydrolase" evidence="3">
    <location>
        <begin position="19"/>
        <end position="150"/>
    </location>
</feature>
<organism evidence="4 5">
    <name type="scientific">Streptomyces ramulosus</name>
    <dbReference type="NCBI Taxonomy" id="47762"/>
    <lineage>
        <taxon>Bacteria</taxon>
        <taxon>Bacillati</taxon>
        <taxon>Actinomycetota</taxon>
        <taxon>Actinomycetes</taxon>
        <taxon>Kitasatosporales</taxon>
        <taxon>Streptomycetaceae</taxon>
        <taxon>Streptomyces</taxon>
    </lineage>
</organism>
<keyword evidence="2" id="KW-0378">Hydrolase</keyword>
<evidence type="ECO:0000313" key="5">
    <source>
        <dbReference type="Proteomes" id="UP001596241"/>
    </source>
</evidence>
<comment type="caution">
    <text evidence="4">The sequence shown here is derived from an EMBL/GenBank/DDBJ whole genome shotgun (WGS) entry which is preliminary data.</text>
</comment>
<dbReference type="Pfam" id="PF00293">
    <property type="entry name" value="NUDIX"/>
    <property type="match status" value="1"/>
</dbReference>
<accession>A0ABW1FHP4</accession>
<dbReference type="Gene3D" id="3.90.79.10">
    <property type="entry name" value="Nucleoside Triphosphate Pyrophosphohydrolase"/>
    <property type="match status" value="1"/>
</dbReference>
<evidence type="ECO:0000259" key="3">
    <source>
        <dbReference type="PROSITE" id="PS51462"/>
    </source>
</evidence>
<sequence>MATPDFIRDLRATIGHRLLWLPGVTAVVFDDDGRVLLGRRADTGGWSVIGGIAEPGEQPAAVAVREVFEETAVRVVPERVVLVEALPPLTYPNGDICQFMDTTLRCRAVGGEARVNDDESLDVAWFALDALPELEEFALTRIRRAAEEGEAWFEGKDGVPALS</sequence>
<evidence type="ECO:0000256" key="1">
    <source>
        <dbReference type="ARBA" id="ARBA00001946"/>
    </source>
</evidence>
<name>A0ABW1FHP4_9ACTN</name>
<dbReference type="PANTHER" id="PTHR43046">
    <property type="entry name" value="GDP-MANNOSE MANNOSYL HYDROLASE"/>
    <property type="match status" value="1"/>
</dbReference>
<dbReference type="Proteomes" id="UP001596241">
    <property type="component" value="Unassembled WGS sequence"/>
</dbReference>